<organism evidence="1 2">
    <name type="scientific">Acrobeloides nanus</name>
    <dbReference type="NCBI Taxonomy" id="290746"/>
    <lineage>
        <taxon>Eukaryota</taxon>
        <taxon>Metazoa</taxon>
        <taxon>Ecdysozoa</taxon>
        <taxon>Nematoda</taxon>
        <taxon>Chromadorea</taxon>
        <taxon>Rhabditida</taxon>
        <taxon>Tylenchina</taxon>
        <taxon>Cephalobomorpha</taxon>
        <taxon>Cephaloboidea</taxon>
        <taxon>Cephalobidae</taxon>
        <taxon>Acrobeloides</taxon>
    </lineage>
</organism>
<dbReference type="WBParaSite" id="ACRNAN_scaffold5056.g7132.t1">
    <property type="protein sequence ID" value="ACRNAN_scaffold5056.g7132.t1"/>
    <property type="gene ID" value="ACRNAN_scaffold5056.g7132"/>
</dbReference>
<dbReference type="Proteomes" id="UP000887540">
    <property type="component" value="Unplaced"/>
</dbReference>
<protein>
    <submittedName>
        <fullName evidence="2">Uncharacterized protein</fullName>
    </submittedName>
</protein>
<accession>A0A914E1G7</accession>
<proteinExistence type="predicted"/>
<evidence type="ECO:0000313" key="2">
    <source>
        <dbReference type="WBParaSite" id="ACRNAN_scaffold5056.g7132.t1"/>
    </source>
</evidence>
<keyword evidence="1" id="KW-1185">Reference proteome</keyword>
<name>A0A914E1G7_9BILA</name>
<dbReference type="AlphaFoldDB" id="A0A914E1G7"/>
<reference evidence="2" key="1">
    <citation type="submission" date="2022-11" db="UniProtKB">
        <authorList>
            <consortium name="WormBaseParasite"/>
        </authorList>
    </citation>
    <scope>IDENTIFICATION</scope>
</reference>
<evidence type="ECO:0000313" key="1">
    <source>
        <dbReference type="Proteomes" id="UP000887540"/>
    </source>
</evidence>
<sequence length="89" mass="10195">MAEINEIQVQYKGQIYSIPVEKDNSLKLENVKTIDVNAVGVAHYNLGDAFRKKVLSDPKGFLRTREQWLKNVRLVVKDPDTKKPIVVDE</sequence>